<keyword evidence="1" id="KW-0800">Toxin</keyword>
<name>A0A6S7L4K6_PARCT</name>
<keyword evidence="1" id="KW-1199">Hemostasis impairing toxin</keyword>
<dbReference type="Gene3D" id="3.60.20.40">
    <property type="match status" value="1"/>
</dbReference>
<feature type="non-terminal residue" evidence="4">
    <location>
        <position position="294"/>
    </location>
</feature>
<dbReference type="OrthoDB" id="5979779at2759"/>
<protein>
    <submittedName>
        <fullName evidence="4">Glutathione hydrolase 1 proenzyme-like</fullName>
    </submittedName>
</protein>
<feature type="active site" description="Nucleophile" evidence="2">
    <location>
        <position position="103"/>
    </location>
</feature>
<organism evidence="4 5">
    <name type="scientific">Paramuricea clavata</name>
    <name type="common">Red gorgonian</name>
    <name type="synonym">Violescent sea-whip</name>
    <dbReference type="NCBI Taxonomy" id="317549"/>
    <lineage>
        <taxon>Eukaryota</taxon>
        <taxon>Metazoa</taxon>
        <taxon>Cnidaria</taxon>
        <taxon>Anthozoa</taxon>
        <taxon>Octocorallia</taxon>
        <taxon>Malacalcyonacea</taxon>
        <taxon>Plexauridae</taxon>
        <taxon>Paramuricea</taxon>
    </lineage>
</organism>
<dbReference type="GO" id="GO:0006751">
    <property type="term" value="P:glutathione catabolic process"/>
    <property type="evidence" value="ECO:0007669"/>
    <property type="project" value="InterPro"/>
</dbReference>
<dbReference type="InterPro" id="IPR043138">
    <property type="entry name" value="GGT_lsub"/>
</dbReference>
<gene>
    <name evidence="4" type="ORF">PACLA_8A059839</name>
</gene>
<dbReference type="EMBL" id="CACRXK020014778">
    <property type="protein sequence ID" value="CAB4027399.1"/>
    <property type="molecule type" value="Genomic_DNA"/>
</dbReference>
<dbReference type="InterPro" id="IPR029055">
    <property type="entry name" value="Ntn_hydrolases_N"/>
</dbReference>
<feature type="binding site" evidence="3">
    <location>
        <position position="196"/>
    </location>
    <ligand>
        <name>L-glutamate</name>
        <dbReference type="ChEBI" id="CHEBI:29985"/>
    </ligand>
</feature>
<keyword evidence="4" id="KW-0378">Hydrolase</keyword>
<comment type="caution">
    <text evidence="4">The sequence shown here is derived from an EMBL/GenBank/DDBJ whole genome shotgun (WGS) entry which is preliminary data.</text>
</comment>
<dbReference type="InterPro" id="IPR000101">
    <property type="entry name" value="GGT_peptidase"/>
</dbReference>
<feature type="binding site" evidence="3">
    <location>
        <position position="145"/>
    </location>
    <ligand>
        <name>L-glutamate</name>
        <dbReference type="ChEBI" id="CHEBI:29985"/>
    </ligand>
</feature>
<sequence>TQRMHSMFNILSHLLGYNFTSQDVANDSATASAYHKIIETFRYAYARRALLGDKKFATNASKVFDELLNEAYAESIRLNITNQTYHNASHYGGYYANYDAPGTSHLSVLAPNGDAVSVTSTINTHFGSKVRSTVTGITYNNEMDDFSTPGLTNAFGVEPSPSNFIEPGKRPMSSMSPIIMTNSSGDVVFIAGASGGTRITTGTALATMHKIWFGRNTSEAVTMPRFHNQLLPNYTAIEEEPFNLATNIVEALRGYGHYVETKSFFSVVQAISKEQDGNIYAKSDPRKGGYSEGF</sequence>
<dbReference type="Proteomes" id="UP001152795">
    <property type="component" value="Unassembled WGS sequence"/>
</dbReference>
<evidence type="ECO:0000313" key="5">
    <source>
        <dbReference type="Proteomes" id="UP001152795"/>
    </source>
</evidence>
<dbReference type="PRINTS" id="PR01210">
    <property type="entry name" value="GGTRANSPTASE"/>
</dbReference>
<dbReference type="Pfam" id="PF01019">
    <property type="entry name" value="G_glu_transpept"/>
    <property type="match status" value="1"/>
</dbReference>
<keyword evidence="5" id="KW-1185">Reference proteome</keyword>
<dbReference type="AlphaFoldDB" id="A0A6S7L4K6"/>
<accession>A0A6S7L4K6</accession>
<dbReference type="PANTHER" id="PTHR11686">
    <property type="entry name" value="GAMMA GLUTAMYL TRANSPEPTIDASE"/>
    <property type="match status" value="1"/>
</dbReference>
<dbReference type="GO" id="GO:0005886">
    <property type="term" value="C:plasma membrane"/>
    <property type="evidence" value="ECO:0007669"/>
    <property type="project" value="TreeGrafter"/>
</dbReference>
<evidence type="ECO:0000313" key="4">
    <source>
        <dbReference type="EMBL" id="CAB4027399.1"/>
    </source>
</evidence>
<keyword evidence="1" id="KW-1202">Platelet aggregation activating toxin</keyword>
<evidence type="ECO:0000256" key="2">
    <source>
        <dbReference type="PIRSR" id="PIRSR600101-1"/>
    </source>
</evidence>
<reference evidence="4" key="1">
    <citation type="submission" date="2020-04" db="EMBL/GenBank/DDBJ databases">
        <authorList>
            <person name="Alioto T."/>
            <person name="Alioto T."/>
            <person name="Gomez Garrido J."/>
        </authorList>
    </citation>
    <scope>NUCLEOTIDE SEQUENCE</scope>
    <source>
        <strain evidence="4">A484AB</strain>
    </source>
</reference>
<dbReference type="SUPFAM" id="SSF56235">
    <property type="entry name" value="N-terminal nucleophile aminohydrolases (Ntn hydrolases)"/>
    <property type="match status" value="1"/>
</dbReference>
<feature type="binding site" evidence="3">
    <location>
        <begin position="121"/>
        <end position="123"/>
    </location>
    <ligand>
        <name>L-glutamate</name>
        <dbReference type="ChEBI" id="CHEBI:29985"/>
    </ligand>
</feature>
<evidence type="ECO:0000256" key="1">
    <source>
        <dbReference type="ARBA" id="ARBA00084097"/>
    </source>
</evidence>
<dbReference type="PANTHER" id="PTHR11686:SF9">
    <property type="entry name" value="RE13973P"/>
    <property type="match status" value="1"/>
</dbReference>
<dbReference type="FunFam" id="3.60.20.40:FF:000001">
    <property type="entry name" value="Gamma-glutamyltranspeptidase 1"/>
    <property type="match status" value="1"/>
</dbReference>
<dbReference type="GO" id="GO:0036374">
    <property type="term" value="F:glutathione hydrolase activity"/>
    <property type="evidence" value="ECO:0007669"/>
    <property type="project" value="InterPro"/>
</dbReference>
<dbReference type="InterPro" id="IPR043137">
    <property type="entry name" value="GGT_ssub_C"/>
</dbReference>
<evidence type="ECO:0000256" key="3">
    <source>
        <dbReference type="PIRSR" id="PIRSR600101-2"/>
    </source>
</evidence>
<dbReference type="Gene3D" id="1.10.246.130">
    <property type="match status" value="1"/>
</dbReference>
<proteinExistence type="predicted"/>
<feature type="binding site" evidence="3">
    <location>
        <begin position="173"/>
        <end position="174"/>
    </location>
    <ligand>
        <name>L-glutamate</name>
        <dbReference type="ChEBI" id="CHEBI:29985"/>
    </ligand>
</feature>